<reference evidence="2" key="1">
    <citation type="submission" date="2017-02" db="EMBL/GenBank/DDBJ databases">
        <authorList>
            <person name="Dridi B."/>
        </authorList>
    </citation>
    <scope>NUCLEOTIDE SEQUENCE [LARGE SCALE GENOMIC DNA]</scope>
    <source>
        <strain evidence="2">bH819</strain>
    </source>
</reference>
<dbReference type="EMBL" id="FWFD01000018">
    <property type="protein sequence ID" value="SLM87031.1"/>
    <property type="molecule type" value="Genomic_DNA"/>
</dbReference>
<organism evidence="1 2">
    <name type="scientific">Vagococcus fluvialis bH819</name>
    <dbReference type="NCBI Taxonomy" id="1255619"/>
    <lineage>
        <taxon>Bacteria</taxon>
        <taxon>Bacillati</taxon>
        <taxon>Bacillota</taxon>
        <taxon>Bacilli</taxon>
        <taxon>Lactobacillales</taxon>
        <taxon>Enterococcaceae</taxon>
        <taxon>Vagococcus</taxon>
    </lineage>
</organism>
<dbReference type="AlphaFoldDB" id="A0A1X6WRP7"/>
<dbReference type="PROSITE" id="PS51257">
    <property type="entry name" value="PROKAR_LIPOPROTEIN"/>
    <property type="match status" value="1"/>
</dbReference>
<sequence length="145" mass="16579">MKKNKSIIFVLFVICLVILSACKGSTPPTISVDEVDKVKIVVKDGSGQDKHWEAEDQNFLKTLIGNVNLLFVKKDENAQNFSMKLTPNQSQFNYQIVFYKKDKIVYNIEISNGNKVVINKEEYLIKENKESELNSLKNHLLSVVQ</sequence>
<accession>A0A1X6WRP7</accession>
<evidence type="ECO:0000313" key="2">
    <source>
        <dbReference type="Proteomes" id="UP000195918"/>
    </source>
</evidence>
<name>A0A1X6WRP7_9ENTE</name>
<evidence type="ECO:0000313" key="1">
    <source>
        <dbReference type="EMBL" id="SLM87031.1"/>
    </source>
</evidence>
<dbReference type="RefSeq" id="WP_256958468.1">
    <property type="nucleotide sequence ID" value="NZ_FWFD01000018.1"/>
</dbReference>
<protein>
    <recommendedName>
        <fullName evidence="3">Lipoprotein</fullName>
    </recommendedName>
</protein>
<proteinExistence type="predicted"/>
<keyword evidence="2" id="KW-1185">Reference proteome</keyword>
<evidence type="ECO:0008006" key="3">
    <source>
        <dbReference type="Google" id="ProtNLM"/>
    </source>
</evidence>
<gene>
    <name evidence="1" type="ORF">FM121_13115</name>
</gene>
<dbReference type="Proteomes" id="UP000195918">
    <property type="component" value="Unassembled WGS sequence"/>
</dbReference>